<name>A0AAJ1U8B0_9RHOB</name>
<proteinExistence type="predicted"/>
<dbReference type="Pfam" id="PF08885">
    <property type="entry name" value="GSCFA"/>
    <property type="match status" value="1"/>
</dbReference>
<feature type="region of interest" description="Disordered" evidence="1">
    <location>
        <begin position="328"/>
        <end position="348"/>
    </location>
</feature>
<protein>
    <submittedName>
        <fullName evidence="3">GSCFA domain-containing protein</fullName>
    </submittedName>
</protein>
<dbReference type="Proteomes" id="UP001227162">
    <property type="component" value="Unassembled WGS sequence"/>
</dbReference>
<feature type="domain" description="GSCFA" evidence="2">
    <location>
        <begin position="47"/>
        <end position="316"/>
    </location>
</feature>
<dbReference type="AlphaFoldDB" id="A0AAJ1U8B0"/>
<gene>
    <name evidence="3" type="ORF">NOI20_13815</name>
</gene>
<sequence length="369" mass="40698">MSDADTAHNPYETLPKSAFWRTGVADVSPFSISGLWQPKHLLNKRQKIVTAGSCFAQHIGKALAQNGYAWFNAETAPAKFDEALAKEYNYGVFSFRTGNIYTATALKQWVYWALGKEEAPTEAWEKDGRFYDPFRPAIEPGGFASAEEMLKSREATLAAIRTAIAESSRFVFTLGLTEGWINKTEGYTYAMCPGTIAGDFDPEAHIFKNFAFTEIRSDLIAALRAIREANPKIRFLLTVSPVPLTATASGEHVLTATTYSKSVLRGVAGEVAGRFAFVDYFPSYEIITAPAFRGMFFEPNMRSVHPDGVAFVMRSFFEGLNAKASASAGEKPAKLKPAPKFKSKSKAEVDEGEDELVCEEMMLDSFGRN</sequence>
<organism evidence="3 4">
    <name type="scientific">Rhodalgimonas zhirmunskyi</name>
    <dbReference type="NCBI Taxonomy" id="2964767"/>
    <lineage>
        <taxon>Bacteria</taxon>
        <taxon>Pseudomonadati</taxon>
        <taxon>Pseudomonadota</taxon>
        <taxon>Alphaproteobacteria</taxon>
        <taxon>Rhodobacterales</taxon>
        <taxon>Roseobacteraceae</taxon>
        <taxon>Rhodalgimonas</taxon>
    </lineage>
</organism>
<keyword evidence="4" id="KW-1185">Reference proteome</keyword>
<accession>A0AAJ1U8B0</accession>
<evidence type="ECO:0000313" key="4">
    <source>
        <dbReference type="Proteomes" id="UP001227162"/>
    </source>
</evidence>
<reference evidence="3" key="1">
    <citation type="submission" date="2022-07" db="EMBL/GenBank/DDBJ databases">
        <authorList>
            <person name="Otstavnykh N."/>
            <person name="Isaeva M."/>
            <person name="Bystritskaya E."/>
        </authorList>
    </citation>
    <scope>NUCLEOTIDE SEQUENCE</scope>
    <source>
        <strain evidence="3">10Alg 79</strain>
    </source>
</reference>
<dbReference type="EMBL" id="JANFFA010000004">
    <property type="protein sequence ID" value="MDQ2095191.1"/>
    <property type="molecule type" value="Genomic_DNA"/>
</dbReference>
<evidence type="ECO:0000259" key="2">
    <source>
        <dbReference type="Pfam" id="PF08885"/>
    </source>
</evidence>
<comment type="caution">
    <text evidence="3">The sequence shown here is derived from an EMBL/GenBank/DDBJ whole genome shotgun (WGS) entry which is preliminary data.</text>
</comment>
<evidence type="ECO:0000256" key="1">
    <source>
        <dbReference type="SAM" id="MobiDB-lite"/>
    </source>
</evidence>
<dbReference type="RefSeq" id="WP_317626817.1">
    <property type="nucleotide sequence ID" value="NZ_JANFFA010000004.1"/>
</dbReference>
<reference evidence="3" key="2">
    <citation type="submission" date="2023-04" db="EMBL/GenBank/DDBJ databases">
        <title>'Rhodoalgimonas zhirmunskyi' gen. nov., isolated from a red alga.</title>
        <authorList>
            <person name="Nedashkovskaya O.I."/>
            <person name="Otstavnykh N.Y."/>
            <person name="Bystritskaya E.P."/>
            <person name="Balabanova L.A."/>
            <person name="Isaeva M.P."/>
        </authorList>
    </citation>
    <scope>NUCLEOTIDE SEQUENCE</scope>
    <source>
        <strain evidence="3">10Alg 79</strain>
    </source>
</reference>
<evidence type="ECO:0000313" key="3">
    <source>
        <dbReference type="EMBL" id="MDQ2095191.1"/>
    </source>
</evidence>
<dbReference type="InterPro" id="IPR014982">
    <property type="entry name" value="GSCFA"/>
</dbReference>